<dbReference type="AlphaFoldDB" id="A0A1V2H9D6"/>
<gene>
    <name evidence="2" type="ORF">BKE38_02560</name>
</gene>
<dbReference type="SUPFAM" id="SSF56281">
    <property type="entry name" value="Metallo-hydrolase/oxidoreductase"/>
    <property type="match status" value="1"/>
</dbReference>
<keyword evidence="3" id="KW-1185">Reference proteome</keyword>
<comment type="caution">
    <text evidence="2">The sequence shown here is derived from an EMBL/GenBank/DDBJ whole genome shotgun (WGS) entry which is preliminary data.</text>
</comment>
<dbReference type="EMBL" id="MLCO01000016">
    <property type="protein sequence ID" value="ONG58680.1"/>
    <property type="molecule type" value="Genomic_DNA"/>
</dbReference>
<dbReference type="GO" id="GO:0016787">
    <property type="term" value="F:hydrolase activity"/>
    <property type="evidence" value="ECO:0007669"/>
    <property type="project" value="UniProtKB-KW"/>
</dbReference>
<organism evidence="2 3">
    <name type="scientific">Teichococcus deserti</name>
    <dbReference type="NCBI Taxonomy" id="1817963"/>
    <lineage>
        <taxon>Bacteria</taxon>
        <taxon>Pseudomonadati</taxon>
        <taxon>Pseudomonadota</taxon>
        <taxon>Alphaproteobacteria</taxon>
        <taxon>Acetobacterales</taxon>
        <taxon>Roseomonadaceae</taxon>
        <taxon>Roseomonas</taxon>
    </lineage>
</organism>
<feature type="domain" description="Metallo-beta-lactamase" evidence="1">
    <location>
        <begin position="73"/>
        <end position="239"/>
    </location>
</feature>
<keyword evidence="2" id="KW-0378">Hydrolase</keyword>
<evidence type="ECO:0000313" key="2">
    <source>
        <dbReference type="EMBL" id="ONG58680.1"/>
    </source>
</evidence>
<dbReference type="OrthoDB" id="2373347at2"/>
<dbReference type="RefSeq" id="WP_076955810.1">
    <property type="nucleotide sequence ID" value="NZ_MLCO01000016.1"/>
</dbReference>
<dbReference type="PANTHER" id="PTHR36839">
    <property type="entry name" value="METALLO-BETA-LACTAMASE FAMILY PROTEIN (AFU_ORTHOLOGUE AFUA_5G12770)"/>
    <property type="match status" value="1"/>
</dbReference>
<dbReference type="InterPro" id="IPR036866">
    <property type="entry name" value="RibonucZ/Hydroxyglut_hydro"/>
</dbReference>
<dbReference type="PANTHER" id="PTHR36839:SF1">
    <property type="entry name" value="METALLO-BETA-LACTAMASE FAMILY PROTEIN (AFU_ORTHOLOGUE AFUA_5G12770)"/>
    <property type="match status" value="1"/>
</dbReference>
<sequence>MPTFLCATCGTSFAPSGAPPAACPICEEERQYVPAGGQAWTTRAALAAGHRNAWRRHQPGLYSLQTVPAFAINQRAFLLRTPQGNILWDCIALLDGATQEIIAALGGLAGIALSHPHYYTTMQDWAAAFDVPVHLHAADRAHVVRPDDRLRFWDGDSLPLADRLTLIRAGGHYAGGTVLHWAEGEGVLLVGDIVQVTPGARGVSFQWSYPNMLPLSAARLRQLTERLALWRYQRIYGAFLGQEVAEGGEAMVAESAARYLRLLQAPPT</sequence>
<accession>A0A1V2H9D6</accession>
<proteinExistence type="predicted"/>
<dbReference type="Gene3D" id="3.60.15.10">
    <property type="entry name" value="Ribonuclease Z/Hydroxyacylglutathione hydrolase-like"/>
    <property type="match status" value="1"/>
</dbReference>
<evidence type="ECO:0000313" key="3">
    <source>
        <dbReference type="Proteomes" id="UP000188879"/>
    </source>
</evidence>
<name>A0A1V2H9D6_9PROT</name>
<protein>
    <submittedName>
        <fullName evidence="2">MBL fold metallo-hydrolase</fullName>
    </submittedName>
</protein>
<reference evidence="2 3" key="1">
    <citation type="submission" date="2016-10" db="EMBL/GenBank/DDBJ databases">
        <title>Draft Genome sequence of Roseomonas sp. strain M3.</title>
        <authorList>
            <person name="Subhash Y."/>
            <person name="Lee S."/>
        </authorList>
    </citation>
    <scope>NUCLEOTIDE SEQUENCE [LARGE SCALE GENOMIC DNA]</scope>
    <source>
        <strain evidence="2 3">M3</strain>
    </source>
</reference>
<dbReference type="SMART" id="SM00849">
    <property type="entry name" value="Lactamase_B"/>
    <property type="match status" value="1"/>
</dbReference>
<dbReference type="InterPro" id="IPR001279">
    <property type="entry name" value="Metallo-B-lactamas"/>
</dbReference>
<dbReference type="Proteomes" id="UP000188879">
    <property type="component" value="Unassembled WGS sequence"/>
</dbReference>
<evidence type="ECO:0000259" key="1">
    <source>
        <dbReference type="SMART" id="SM00849"/>
    </source>
</evidence>